<keyword evidence="2" id="KW-1185">Reference proteome</keyword>
<proteinExistence type="predicted"/>
<dbReference type="RefSeq" id="WP_190918574.1">
    <property type="nucleotide sequence ID" value="NZ_JACJSI010000246.1"/>
</dbReference>
<dbReference type="Proteomes" id="UP000623440">
    <property type="component" value="Unassembled WGS sequence"/>
</dbReference>
<sequence>MGGHCHPLAYCFIKKLLKGIRRSLYLPQQTELFVGNSVKVRSLSGAVKFAGEMTSYDKTHGTITVVTEEGNRDVYLREVFVIG</sequence>
<gene>
    <name evidence="1" type="ORF">H6G97_39660</name>
</gene>
<evidence type="ECO:0000313" key="1">
    <source>
        <dbReference type="EMBL" id="MBD2535203.1"/>
    </source>
</evidence>
<name>A0ABR8E1A9_9NOSO</name>
<organism evidence="1 2">
    <name type="scientific">Nostoc flagelliforme FACHB-838</name>
    <dbReference type="NCBI Taxonomy" id="2692904"/>
    <lineage>
        <taxon>Bacteria</taxon>
        <taxon>Bacillati</taxon>
        <taxon>Cyanobacteriota</taxon>
        <taxon>Cyanophyceae</taxon>
        <taxon>Nostocales</taxon>
        <taxon>Nostocaceae</taxon>
        <taxon>Nostoc</taxon>
    </lineage>
</organism>
<reference evidence="1 2" key="1">
    <citation type="journal article" date="2020" name="ISME J.">
        <title>Comparative genomics reveals insights into cyanobacterial evolution and habitat adaptation.</title>
        <authorList>
            <person name="Chen M.Y."/>
            <person name="Teng W.K."/>
            <person name="Zhao L."/>
            <person name="Hu C.X."/>
            <person name="Zhou Y.K."/>
            <person name="Han B.P."/>
            <person name="Song L.R."/>
            <person name="Shu W.S."/>
        </authorList>
    </citation>
    <scope>NUCLEOTIDE SEQUENCE [LARGE SCALE GENOMIC DNA]</scope>
    <source>
        <strain evidence="1 2">FACHB-838</strain>
    </source>
</reference>
<evidence type="ECO:0000313" key="2">
    <source>
        <dbReference type="Proteomes" id="UP000623440"/>
    </source>
</evidence>
<dbReference type="EMBL" id="JACJSI010000246">
    <property type="protein sequence ID" value="MBD2535203.1"/>
    <property type="molecule type" value="Genomic_DNA"/>
</dbReference>
<accession>A0ABR8E1A9</accession>
<protein>
    <submittedName>
        <fullName evidence="1">Uncharacterized protein</fullName>
    </submittedName>
</protein>
<comment type="caution">
    <text evidence="1">The sequence shown here is derived from an EMBL/GenBank/DDBJ whole genome shotgun (WGS) entry which is preliminary data.</text>
</comment>